<accession>A0A7S1YFW2</accession>
<dbReference type="InterPro" id="IPR029058">
    <property type="entry name" value="AB_hydrolase_fold"/>
</dbReference>
<dbReference type="EMBL" id="HBGK01038796">
    <property type="protein sequence ID" value="CAD9297864.1"/>
    <property type="molecule type" value="Transcribed_RNA"/>
</dbReference>
<sequence length="126" mass="14428">MITNEFVDDYARINRHKGNREAQLLMFRQGLWLISQNGPTDLLPRRLGELEDMPVLVMNGKQDTLVPVFVAENFHKNINGSELAIVDQARHMPMIERPVETSMLVRDFLDRNVVVRGGSRRISSSP</sequence>
<dbReference type="SUPFAM" id="SSF53474">
    <property type="entry name" value="alpha/beta-Hydrolases"/>
    <property type="match status" value="1"/>
</dbReference>
<gene>
    <name evidence="1" type="ORF">GOCE00092_LOCUS20167</name>
</gene>
<reference evidence="1" key="1">
    <citation type="submission" date="2021-01" db="EMBL/GenBank/DDBJ databases">
        <authorList>
            <person name="Corre E."/>
            <person name="Pelletier E."/>
            <person name="Niang G."/>
            <person name="Scheremetjew M."/>
            <person name="Finn R."/>
            <person name="Kale V."/>
            <person name="Holt S."/>
            <person name="Cochrane G."/>
            <person name="Meng A."/>
            <person name="Brown T."/>
            <person name="Cohen L."/>
        </authorList>
    </citation>
    <scope>NUCLEOTIDE SEQUENCE</scope>
    <source>
        <strain evidence="1">CCMP 410</strain>
    </source>
</reference>
<evidence type="ECO:0008006" key="2">
    <source>
        <dbReference type="Google" id="ProtNLM"/>
    </source>
</evidence>
<proteinExistence type="predicted"/>
<protein>
    <recommendedName>
        <fullName evidence="2">Prolyl aminopeptidase</fullName>
    </recommendedName>
</protein>
<name>A0A7S1YFW2_9STRA</name>
<organism evidence="1">
    <name type="scientific">Grammatophora oceanica</name>
    <dbReference type="NCBI Taxonomy" id="210454"/>
    <lineage>
        <taxon>Eukaryota</taxon>
        <taxon>Sar</taxon>
        <taxon>Stramenopiles</taxon>
        <taxon>Ochrophyta</taxon>
        <taxon>Bacillariophyta</taxon>
        <taxon>Fragilariophyceae</taxon>
        <taxon>Fragilariophycidae</taxon>
        <taxon>Rhabdonematales</taxon>
        <taxon>Grammatophoraceae</taxon>
        <taxon>Grammatophora</taxon>
    </lineage>
</organism>
<dbReference type="AlphaFoldDB" id="A0A7S1YFW2"/>
<dbReference type="Gene3D" id="3.40.50.1820">
    <property type="entry name" value="alpha/beta hydrolase"/>
    <property type="match status" value="1"/>
</dbReference>
<evidence type="ECO:0000313" key="1">
    <source>
        <dbReference type="EMBL" id="CAD9297864.1"/>
    </source>
</evidence>